<dbReference type="Pfam" id="PF01593">
    <property type="entry name" value="Amino_oxidase"/>
    <property type="match status" value="1"/>
</dbReference>
<dbReference type="PROSITE" id="PS51318">
    <property type="entry name" value="TAT"/>
    <property type="match status" value="1"/>
</dbReference>
<dbReference type="Gene3D" id="3.50.50.60">
    <property type="entry name" value="FAD/NAD(P)-binding domain"/>
    <property type="match status" value="1"/>
</dbReference>
<dbReference type="InterPro" id="IPR006311">
    <property type="entry name" value="TAT_signal"/>
</dbReference>
<dbReference type="EMBL" id="JASVDS010000002">
    <property type="protein sequence ID" value="MDL5031990.1"/>
    <property type="molecule type" value="Genomic_DNA"/>
</dbReference>
<feature type="domain" description="Amine oxidase" evidence="2">
    <location>
        <begin position="79"/>
        <end position="533"/>
    </location>
</feature>
<dbReference type="PANTHER" id="PTHR42923">
    <property type="entry name" value="PROTOPORPHYRINOGEN OXIDASE"/>
    <property type="match status" value="1"/>
</dbReference>
<accession>A0ABT7LIH9</accession>
<proteinExistence type="predicted"/>
<dbReference type="Proteomes" id="UP001238603">
    <property type="component" value="Unassembled WGS sequence"/>
</dbReference>
<sequence>MRRRDLLGALTASSAAVAAPALLSGCAPQERPALAGGWVGANAERGHRLRDPDTRERLLRAAREATPRRTDTLVVGGGVSGLACARRLAQAGRDVALLELEDEAGGNARGHRLGALACPLGAHYLPTPGPEAPEVAQLLEALGVSRQHAGRTVYEERFLCHSPQERLFFEGQWYEGLLPPAESAATREQYQRFGQAVSQAQRLGFAMPSHRAPWTPAHAALDGRTFARWLDEQQLDDARLRWYLDYCCRDDYGAGLETVSAWAGLHYFASRHGFHGGDARTGDEERDAVLTWPEGNAWLTRHMAAALGPQLHTGRLVLQVVEGRHGVEAFAWNAATGTGERWQARQVVMATPLFIAARLLETPPEALREVVARQPHAPWLVANLQLSAPLLERSGPGLSWDNVIHGSEQLGYVDAGHQRLDPTPAATVLTAYWALPAAQRPALLSGPWETWARQVLAPLQAVHPDLPGKLQRIDLMRWGHAMSIPVPGLRGSTALQALREAHGRLHFAHSDLAAYSVFEEAYTAGWGVAGRLLGRR</sequence>
<reference evidence="3 4" key="1">
    <citation type="submission" date="2023-06" db="EMBL/GenBank/DDBJ databases">
        <title>Pelomonas sp. APW6 16S ribosomal RNA gene genome sequencing and assembly.</title>
        <authorList>
            <person name="Woo H."/>
        </authorList>
    </citation>
    <scope>NUCLEOTIDE SEQUENCE [LARGE SCALE GENOMIC DNA]</scope>
    <source>
        <strain evidence="3 4">APW6</strain>
    </source>
</reference>
<evidence type="ECO:0000256" key="1">
    <source>
        <dbReference type="SAM" id="SignalP"/>
    </source>
</evidence>
<keyword evidence="1" id="KW-0732">Signal</keyword>
<dbReference type="PROSITE" id="PS51257">
    <property type="entry name" value="PROKAR_LIPOPROTEIN"/>
    <property type="match status" value="1"/>
</dbReference>
<feature type="signal peptide" evidence="1">
    <location>
        <begin position="1"/>
        <end position="18"/>
    </location>
</feature>
<name>A0ABT7LIH9_9BURK</name>
<protein>
    <submittedName>
        <fullName evidence="3">FAD-dependent oxidoreductase</fullName>
    </submittedName>
</protein>
<organism evidence="3 4">
    <name type="scientific">Roseateles subflavus</name>
    <dbReference type="NCBI Taxonomy" id="3053353"/>
    <lineage>
        <taxon>Bacteria</taxon>
        <taxon>Pseudomonadati</taxon>
        <taxon>Pseudomonadota</taxon>
        <taxon>Betaproteobacteria</taxon>
        <taxon>Burkholderiales</taxon>
        <taxon>Sphaerotilaceae</taxon>
        <taxon>Roseateles</taxon>
    </lineage>
</organism>
<keyword evidence="4" id="KW-1185">Reference proteome</keyword>
<dbReference type="InterPro" id="IPR002937">
    <property type="entry name" value="Amino_oxidase"/>
</dbReference>
<feature type="chain" id="PRO_5045644350" evidence="1">
    <location>
        <begin position="19"/>
        <end position="536"/>
    </location>
</feature>
<dbReference type="RefSeq" id="WP_285982094.1">
    <property type="nucleotide sequence ID" value="NZ_JASVDS010000002.1"/>
</dbReference>
<dbReference type="SUPFAM" id="SSF51905">
    <property type="entry name" value="FAD/NAD(P)-binding domain"/>
    <property type="match status" value="1"/>
</dbReference>
<evidence type="ECO:0000313" key="4">
    <source>
        <dbReference type="Proteomes" id="UP001238603"/>
    </source>
</evidence>
<dbReference type="InterPro" id="IPR036188">
    <property type="entry name" value="FAD/NAD-bd_sf"/>
</dbReference>
<evidence type="ECO:0000313" key="3">
    <source>
        <dbReference type="EMBL" id="MDL5031990.1"/>
    </source>
</evidence>
<evidence type="ECO:0000259" key="2">
    <source>
        <dbReference type="Pfam" id="PF01593"/>
    </source>
</evidence>
<comment type="caution">
    <text evidence="3">The sequence shown here is derived from an EMBL/GenBank/DDBJ whole genome shotgun (WGS) entry which is preliminary data.</text>
</comment>
<gene>
    <name evidence="3" type="ORF">QRD43_08710</name>
</gene>
<dbReference type="InterPro" id="IPR050464">
    <property type="entry name" value="Zeta_carotene_desat/Oxidored"/>
</dbReference>